<dbReference type="EMBL" id="VOIW01000004">
    <property type="protein sequence ID" value="MRJ38609.1"/>
    <property type="molecule type" value="Genomic_DNA"/>
</dbReference>
<proteinExistence type="predicted"/>
<name>A0A5P1DG50_9PSED</name>
<sequence length="70" mass="8326">MPIIPPQRLAQHLLPHKNTLDMRLLIREEHRTCFDHRKSEKELGLSFRSLVHGPRRIIKNPRSKDLELLV</sequence>
<accession>A0A5P1DG50</accession>
<gene>
    <name evidence="1" type="ORF">FRT59_16755</name>
</gene>
<reference evidence="1 2" key="1">
    <citation type="submission" date="2019-08" db="EMBL/GenBank/DDBJ databases">
        <title>Pseudomonas haemolytica sp. nov. isolated from raw milk and skim milk concentrate.</title>
        <authorList>
            <person name="Hofmann K."/>
            <person name="Huptas C."/>
            <person name="Doll E."/>
            <person name="Scherer S."/>
            <person name="Wenning M."/>
        </authorList>
    </citation>
    <scope>NUCLEOTIDE SEQUENCE [LARGE SCALE GENOMIC DNA]</scope>
    <source>
        <strain evidence="1 2">DSM 108987</strain>
    </source>
</reference>
<organism evidence="1 2">
    <name type="scientific">Pseudomonas haemolytica</name>
    <dbReference type="NCBI Taxonomy" id="2600065"/>
    <lineage>
        <taxon>Bacteria</taxon>
        <taxon>Pseudomonadati</taxon>
        <taxon>Pseudomonadota</taxon>
        <taxon>Gammaproteobacteria</taxon>
        <taxon>Pseudomonadales</taxon>
        <taxon>Pseudomonadaceae</taxon>
        <taxon>Pseudomonas</taxon>
    </lineage>
</organism>
<evidence type="ECO:0000313" key="2">
    <source>
        <dbReference type="Proteomes" id="UP000408764"/>
    </source>
</evidence>
<dbReference type="Proteomes" id="UP000408764">
    <property type="component" value="Unassembled WGS sequence"/>
</dbReference>
<evidence type="ECO:0000313" key="1">
    <source>
        <dbReference type="EMBL" id="MRJ38609.1"/>
    </source>
</evidence>
<protein>
    <submittedName>
        <fullName evidence="1">Uncharacterized protein</fullName>
    </submittedName>
</protein>
<comment type="caution">
    <text evidence="1">The sequence shown here is derived from an EMBL/GenBank/DDBJ whole genome shotgun (WGS) entry which is preliminary data.</text>
</comment>
<dbReference type="AlphaFoldDB" id="A0A5P1DG50"/>